<evidence type="ECO:0000313" key="2">
    <source>
        <dbReference type="EMBL" id="KKL87054.1"/>
    </source>
</evidence>
<dbReference type="AlphaFoldDB" id="A0A0F9FKX6"/>
<gene>
    <name evidence="2" type="ORF">LCGC14_1938560</name>
</gene>
<reference evidence="2" key="1">
    <citation type="journal article" date="2015" name="Nature">
        <title>Complex archaea that bridge the gap between prokaryotes and eukaryotes.</title>
        <authorList>
            <person name="Spang A."/>
            <person name="Saw J.H."/>
            <person name="Jorgensen S.L."/>
            <person name="Zaremba-Niedzwiedzka K."/>
            <person name="Martijn J."/>
            <person name="Lind A.E."/>
            <person name="van Eijk R."/>
            <person name="Schleper C."/>
            <person name="Guy L."/>
            <person name="Ettema T.J."/>
        </authorList>
    </citation>
    <scope>NUCLEOTIDE SEQUENCE</scope>
</reference>
<keyword evidence="1" id="KW-0472">Membrane</keyword>
<sequence>MEFAAIFGAVSGGLSCVALILIIGMYKERIDRHERWFNLLVDESLIRAWKSGAVDRGSFHSKADVLATFPDDILAICQKAAKRLTGREQYKSASTHLLRALHQHNPSMADLSDECGLTPLELLGALVTYTVELASDG</sequence>
<evidence type="ECO:0000256" key="1">
    <source>
        <dbReference type="SAM" id="Phobius"/>
    </source>
</evidence>
<proteinExistence type="predicted"/>
<organism evidence="2">
    <name type="scientific">marine sediment metagenome</name>
    <dbReference type="NCBI Taxonomy" id="412755"/>
    <lineage>
        <taxon>unclassified sequences</taxon>
        <taxon>metagenomes</taxon>
        <taxon>ecological metagenomes</taxon>
    </lineage>
</organism>
<dbReference type="EMBL" id="LAZR01020939">
    <property type="protein sequence ID" value="KKL87054.1"/>
    <property type="molecule type" value="Genomic_DNA"/>
</dbReference>
<comment type="caution">
    <text evidence="2">The sequence shown here is derived from an EMBL/GenBank/DDBJ whole genome shotgun (WGS) entry which is preliminary data.</text>
</comment>
<accession>A0A0F9FKX6</accession>
<protein>
    <submittedName>
        <fullName evidence="2">Uncharacterized protein</fullName>
    </submittedName>
</protein>
<keyword evidence="1" id="KW-0812">Transmembrane</keyword>
<keyword evidence="1" id="KW-1133">Transmembrane helix</keyword>
<name>A0A0F9FKX6_9ZZZZ</name>
<feature type="transmembrane region" description="Helical" evidence="1">
    <location>
        <begin position="6"/>
        <end position="26"/>
    </location>
</feature>